<evidence type="ECO:0000313" key="13">
    <source>
        <dbReference type="EMBL" id="KLU89484.1"/>
    </source>
</evidence>
<reference evidence="13" key="3">
    <citation type="submission" date="2011-03" db="EMBL/GenBank/DDBJ databases">
        <title>Annotation of Magnaporthe poae ATCC 64411.</title>
        <authorList>
            <person name="Ma L.-J."/>
            <person name="Dead R."/>
            <person name="Young S.K."/>
            <person name="Zeng Q."/>
            <person name="Gargeya S."/>
            <person name="Fitzgerald M."/>
            <person name="Haas B."/>
            <person name="Abouelleil A."/>
            <person name="Alvarado L."/>
            <person name="Arachchi H.M."/>
            <person name="Berlin A."/>
            <person name="Brown A."/>
            <person name="Chapman S.B."/>
            <person name="Chen Z."/>
            <person name="Dunbar C."/>
            <person name="Freedman E."/>
            <person name="Gearin G."/>
            <person name="Gellesch M."/>
            <person name="Goldberg J."/>
            <person name="Griggs A."/>
            <person name="Gujja S."/>
            <person name="Heiman D."/>
            <person name="Howarth C."/>
            <person name="Larson L."/>
            <person name="Lui A."/>
            <person name="MacDonald P.J.P."/>
            <person name="Mehta T."/>
            <person name="Montmayeur A."/>
            <person name="Murphy C."/>
            <person name="Neiman D."/>
            <person name="Pearson M."/>
            <person name="Priest M."/>
            <person name="Roberts A."/>
            <person name="Saif S."/>
            <person name="Shea T."/>
            <person name="Shenoy N."/>
            <person name="Sisk P."/>
            <person name="Stolte C."/>
            <person name="Sykes S."/>
            <person name="Yandava C."/>
            <person name="Wortman J."/>
            <person name="Nusbaum C."/>
            <person name="Birren B."/>
        </authorList>
    </citation>
    <scope>NUCLEOTIDE SEQUENCE</scope>
    <source>
        <strain evidence="13">ATCC 64411</strain>
    </source>
</reference>
<organism evidence="14 15">
    <name type="scientific">Magnaporthiopsis poae (strain ATCC 64411 / 73-15)</name>
    <name type="common">Kentucky bluegrass fungus</name>
    <name type="synonym">Magnaporthe poae</name>
    <dbReference type="NCBI Taxonomy" id="644358"/>
    <lineage>
        <taxon>Eukaryota</taxon>
        <taxon>Fungi</taxon>
        <taxon>Dikarya</taxon>
        <taxon>Ascomycota</taxon>
        <taxon>Pezizomycotina</taxon>
        <taxon>Sordariomycetes</taxon>
        <taxon>Sordariomycetidae</taxon>
        <taxon>Magnaporthales</taxon>
        <taxon>Magnaporthaceae</taxon>
        <taxon>Magnaporthiopsis</taxon>
    </lineage>
</organism>
<dbReference type="EMBL" id="GL876973">
    <property type="protein sequence ID" value="KLU89484.1"/>
    <property type="molecule type" value="Genomic_DNA"/>
</dbReference>
<dbReference type="PANTHER" id="PTHR12154">
    <property type="entry name" value="GLYCOSYL TRANSFERASE-RELATED"/>
    <property type="match status" value="1"/>
</dbReference>
<keyword evidence="15" id="KW-1185">Reference proteome</keyword>
<feature type="region of interest" description="Disordered" evidence="11">
    <location>
        <begin position="37"/>
        <end position="62"/>
    </location>
</feature>
<protein>
    <recommendedName>
        <fullName evidence="5">UDP-N-acetylglucosamine transferase subunit ALG14</fullName>
    </recommendedName>
    <alternativeName>
        <fullName evidence="10">Asparagine-linked glycosylation protein 14</fullName>
    </alternativeName>
</protein>
<gene>
    <name evidence="13" type="ORF">MAPG_08455</name>
</gene>
<feature type="transmembrane region" description="Helical" evidence="12">
    <location>
        <begin position="276"/>
        <end position="301"/>
    </location>
</feature>
<sequence length="366" mass="40548">MSQCDLHDPAHSEAEHSCYQKRQTYLYSQTGVAKSKTATAMASESEKSSHSEDPRVAGNRKSPLTENDVDIIDALGDNDVRYYLVIIVGATVFISASFMLVPFYIIISSIVAFAIAGVTCIVGRHVSLSRERARQKGPVWASCTGSTAPGIEDLPAVYYTYILGSGGHTGEMSEFIKRSYEGHENLHRRYIITSGDTHSPNVVAKLETLIRNAACGQPTGTWDVVRVARARNVHQPLWTAWYTSLLSALSIVNALVKEPRSRPRTRFGANFRYPHVIMTNGPGTGFIVCLVAYALKLLFVIPANRAKMVYMETWAHIRTLSLTGKLFYYSDIADMFIVQHKPLAERVNKPCIQLFEPPAYARPGAS</sequence>
<reference evidence="14" key="4">
    <citation type="journal article" date="2015" name="G3 (Bethesda)">
        <title>Genome sequences of three phytopathogenic species of the Magnaporthaceae family of fungi.</title>
        <authorList>
            <person name="Okagaki L.H."/>
            <person name="Nunes C.C."/>
            <person name="Sailsbery J."/>
            <person name="Clay B."/>
            <person name="Brown D."/>
            <person name="John T."/>
            <person name="Oh Y."/>
            <person name="Young N."/>
            <person name="Fitzgerald M."/>
            <person name="Haas B.J."/>
            <person name="Zeng Q."/>
            <person name="Young S."/>
            <person name="Adiconis X."/>
            <person name="Fan L."/>
            <person name="Levin J.Z."/>
            <person name="Mitchell T.K."/>
            <person name="Okubara P.A."/>
            <person name="Farman M.L."/>
            <person name="Kohn L.M."/>
            <person name="Birren B."/>
            <person name="Ma L.-J."/>
            <person name="Dean R.A."/>
        </authorList>
    </citation>
    <scope>NUCLEOTIDE SEQUENCE</scope>
    <source>
        <strain evidence="14">ATCC 64411 / 73-15</strain>
    </source>
</reference>
<dbReference type="GO" id="GO:0006488">
    <property type="term" value="P:dolichol-linked oligosaccharide biosynthetic process"/>
    <property type="evidence" value="ECO:0007669"/>
    <property type="project" value="InterPro"/>
</dbReference>
<evidence type="ECO:0000256" key="8">
    <source>
        <dbReference type="ARBA" id="ARBA00022989"/>
    </source>
</evidence>
<evidence type="ECO:0000256" key="2">
    <source>
        <dbReference type="ARBA" id="ARBA00004590"/>
    </source>
</evidence>
<dbReference type="VEuPathDB" id="FungiDB:MAPG_08455"/>
<dbReference type="EnsemblFungi" id="MAPG_08455T0">
    <property type="protein sequence ID" value="MAPG_08455T0"/>
    <property type="gene ID" value="MAPG_08455"/>
</dbReference>
<feature type="transmembrane region" description="Helical" evidence="12">
    <location>
        <begin position="106"/>
        <end position="126"/>
    </location>
</feature>
<dbReference type="Pfam" id="PF08660">
    <property type="entry name" value="Alg14"/>
    <property type="match status" value="1"/>
</dbReference>
<evidence type="ECO:0000256" key="4">
    <source>
        <dbReference type="ARBA" id="ARBA00011335"/>
    </source>
</evidence>
<reference evidence="14" key="5">
    <citation type="submission" date="2015-06" db="UniProtKB">
        <authorList>
            <consortium name="EnsemblFungi"/>
        </authorList>
    </citation>
    <scope>IDENTIFICATION</scope>
    <source>
        <strain evidence="14">ATCC 64411</strain>
    </source>
</reference>
<name>A0A0C4E7E2_MAGP6</name>
<dbReference type="PANTHER" id="PTHR12154:SF4">
    <property type="entry name" value="UDP-N-ACETYLGLUCOSAMINE TRANSFERASE SUBUNIT ALG14 HOMOLOG"/>
    <property type="match status" value="1"/>
</dbReference>
<dbReference type="AlphaFoldDB" id="A0A0C4E7E2"/>
<dbReference type="GO" id="GO:0004577">
    <property type="term" value="F:N-acetylglucosaminyldiphosphodolichol N-acetylglucosaminyltransferase activity"/>
    <property type="evidence" value="ECO:0007669"/>
    <property type="project" value="TreeGrafter"/>
</dbReference>
<evidence type="ECO:0000256" key="3">
    <source>
        <dbReference type="ARBA" id="ARBA00009731"/>
    </source>
</evidence>
<reference evidence="15" key="2">
    <citation type="submission" date="2010-05" db="EMBL/GenBank/DDBJ databases">
        <title>The genome sequence of Magnaporthe poae strain ATCC 64411.</title>
        <authorList>
            <person name="Ma L.-J."/>
            <person name="Dead R."/>
            <person name="Young S."/>
            <person name="Zeng Q."/>
            <person name="Koehrsen M."/>
            <person name="Alvarado L."/>
            <person name="Berlin A."/>
            <person name="Chapman S.B."/>
            <person name="Chen Z."/>
            <person name="Freedman E."/>
            <person name="Gellesch M."/>
            <person name="Goldberg J."/>
            <person name="Griggs A."/>
            <person name="Gujja S."/>
            <person name="Heilman E.R."/>
            <person name="Heiman D."/>
            <person name="Hepburn T."/>
            <person name="Howarth C."/>
            <person name="Jen D."/>
            <person name="Larson L."/>
            <person name="Mehta T."/>
            <person name="Neiman D."/>
            <person name="Pearson M."/>
            <person name="Roberts A."/>
            <person name="Saif S."/>
            <person name="Shea T."/>
            <person name="Shenoy N."/>
            <person name="Sisk P."/>
            <person name="Stolte C."/>
            <person name="Sykes S."/>
            <person name="Walk T."/>
            <person name="White J."/>
            <person name="Yandava C."/>
            <person name="Haas B."/>
            <person name="Nusbaum C."/>
            <person name="Birren B."/>
        </authorList>
    </citation>
    <scope>NUCLEOTIDE SEQUENCE [LARGE SCALE GENOMIC DNA]</scope>
    <source>
        <strain evidence="15">ATCC 64411 / 73-15</strain>
    </source>
</reference>
<comment type="subunit">
    <text evidence="4">Heterodimer with ALG13 to form a functional enzyme.</text>
</comment>
<keyword evidence="7" id="KW-0256">Endoplasmic reticulum</keyword>
<keyword evidence="8 12" id="KW-1133">Transmembrane helix</keyword>
<dbReference type="OrthoDB" id="17098at2759"/>
<evidence type="ECO:0000256" key="6">
    <source>
        <dbReference type="ARBA" id="ARBA00022692"/>
    </source>
</evidence>
<feature type="transmembrane region" description="Helical" evidence="12">
    <location>
        <begin position="82"/>
        <end position="100"/>
    </location>
</feature>
<keyword evidence="9 12" id="KW-0472">Membrane</keyword>
<comment type="similarity">
    <text evidence="3">Belongs to the ALG14 family.</text>
</comment>
<feature type="compositionally biased region" description="Basic and acidic residues" evidence="11">
    <location>
        <begin position="44"/>
        <end position="55"/>
    </location>
</feature>
<evidence type="ECO:0000313" key="14">
    <source>
        <dbReference type="EnsemblFungi" id="MAPG_08455T0"/>
    </source>
</evidence>
<evidence type="ECO:0000256" key="5">
    <source>
        <dbReference type="ARBA" id="ARBA00017467"/>
    </source>
</evidence>
<evidence type="ECO:0000256" key="10">
    <source>
        <dbReference type="ARBA" id="ARBA00032062"/>
    </source>
</evidence>
<keyword evidence="6 12" id="KW-0812">Transmembrane</keyword>
<proteinExistence type="inferred from homology"/>
<evidence type="ECO:0000256" key="12">
    <source>
        <dbReference type="SAM" id="Phobius"/>
    </source>
</evidence>
<evidence type="ECO:0000256" key="11">
    <source>
        <dbReference type="SAM" id="MobiDB-lite"/>
    </source>
</evidence>
<dbReference type="EMBL" id="ADBL01002049">
    <property type="status" value="NOT_ANNOTATED_CDS"/>
    <property type="molecule type" value="Genomic_DNA"/>
</dbReference>
<dbReference type="STRING" id="644358.A0A0C4E7E2"/>
<reference evidence="13" key="1">
    <citation type="submission" date="2010-05" db="EMBL/GenBank/DDBJ databases">
        <title>The Genome Sequence of Magnaporthe poae strain ATCC 64411.</title>
        <authorList>
            <consortium name="The Broad Institute Genome Sequencing Platform"/>
            <consortium name="Broad Institute Genome Sequencing Center for Infectious Disease"/>
            <person name="Ma L.-J."/>
            <person name="Dead R."/>
            <person name="Young S."/>
            <person name="Zeng Q."/>
            <person name="Koehrsen M."/>
            <person name="Alvarado L."/>
            <person name="Berlin A."/>
            <person name="Chapman S.B."/>
            <person name="Chen Z."/>
            <person name="Freedman E."/>
            <person name="Gellesch M."/>
            <person name="Goldberg J."/>
            <person name="Griggs A."/>
            <person name="Gujja S."/>
            <person name="Heilman E.R."/>
            <person name="Heiman D."/>
            <person name="Hepburn T."/>
            <person name="Howarth C."/>
            <person name="Jen D."/>
            <person name="Larson L."/>
            <person name="Mehta T."/>
            <person name="Neiman D."/>
            <person name="Pearson M."/>
            <person name="Roberts A."/>
            <person name="Saif S."/>
            <person name="Shea T."/>
            <person name="Shenoy N."/>
            <person name="Sisk P."/>
            <person name="Stolte C."/>
            <person name="Sykes S."/>
            <person name="Walk T."/>
            <person name="White J."/>
            <person name="Yandava C."/>
            <person name="Haas B."/>
            <person name="Nusbaum C."/>
            <person name="Birren B."/>
        </authorList>
    </citation>
    <scope>NUCLEOTIDE SEQUENCE</scope>
    <source>
        <strain evidence="13">ATCC 64411</strain>
    </source>
</reference>
<dbReference type="GO" id="GO:0031965">
    <property type="term" value="C:nuclear membrane"/>
    <property type="evidence" value="ECO:0007669"/>
    <property type="project" value="UniProtKB-SubCell"/>
</dbReference>
<comment type="subcellular location">
    <subcellularLocation>
        <location evidence="1">Endoplasmic reticulum membrane</location>
        <topology evidence="1">Single-pass membrane protein</topology>
    </subcellularLocation>
    <subcellularLocation>
        <location evidence="2">Nucleus membrane</location>
        <topology evidence="2">Single-pass membrane protein</topology>
    </subcellularLocation>
</comment>
<feature type="transmembrane region" description="Helical" evidence="12">
    <location>
        <begin position="236"/>
        <end position="256"/>
    </location>
</feature>
<evidence type="ECO:0000256" key="1">
    <source>
        <dbReference type="ARBA" id="ARBA00004389"/>
    </source>
</evidence>
<dbReference type="eggNOG" id="KOG3339">
    <property type="taxonomic scope" value="Eukaryota"/>
</dbReference>
<dbReference type="GO" id="GO:0043541">
    <property type="term" value="C:UDP-N-acetylglucosamine transferase complex"/>
    <property type="evidence" value="ECO:0007669"/>
    <property type="project" value="TreeGrafter"/>
</dbReference>
<evidence type="ECO:0000256" key="9">
    <source>
        <dbReference type="ARBA" id="ARBA00023136"/>
    </source>
</evidence>
<dbReference type="InterPro" id="IPR013969">
    <property type="entry name" value="Oligosacch_biosynth_Alg14"/>
</dbReference>
<dbReference type="Proteomes" id="UP000011715">
    <property type="component" value="Unassembled WGS sequence"/>
</dbReference>
<evidence type="ECO:0000256" key="7">
    <source>
        <dbReference type="ARBA" id="ARBA00022824"/>
    </source>
</evidence>
<evidence type="ECO:0000313" key="15">
    <source>
        <dbReference type="Proteomes" id="UP000011715"/>
    </source>
</evidence>
<accession>A0A0C4E7E2</accession>
<dbReference type="OMA" id="ETWAHIR"/>